<dbReference type="AlphaFoldDB" id="A0A1X1V919"/>
<keyword evidence="2" id="KW-1185">Reference proteome</keyword>
<accession>A0A1X1V919</accession>
<comment type="caution">
    <text evidence="1">The sequence shown here is derived from an EMBL/GenBank/DDBJ whole genome shotgun (WGS) entry which is preliminary data.</text>
</comment>
<dbReference type="InterPro" id="IPR021784">
    <property type="entry name" value="DUF3349"/>
</dbReference>
<name>A0A1X1V919_MYCGS</name>
<dbReference type="STRING" id="1777.AWC07_01420"/>
<organism evidence="1 2">
    <name type="scientific">Mycobacterium gastri</name>
    <dbReference type="NCBI Taxonomy" id="1777"/>
    <lineage>
        <taxon>Bacteria</taxon>
        <taxon>Bacillati</taxon>
        <taxon>Actinomycetota</taxon>
        <taxon>Actinomycetes</taxon>
        <taxon>Mycobacteriales</taxon>
        <taxon>Mycobacteriaceae</taxon>
        <taxon>Mycobacterium</taxon>
    </lineage>
</organism>
<dbReference type="EMBL" id="LQOX01000122">
    <property type="protein sequence ID" value="ORV65573.1"/>
    <property type="molecule type" value="Genomic_DNA"/>
</dbReference>
<gene>
    <name evidence="1" type="ORF">AWC07_01420</name>
</gene>
<reference evidence="1 2" key="1">
    <citation type="submission" date="2016-01" db="EMBL/GenBank/DDBJ databases">
        <title>The new phylogeny of the genus Mycobacterium.</title>
        <authorList>
            <person name="Tarcisio F."/>
            <person name="Conor M."/>
            <person name="Antonella G."/>
            <person name="Elisabetta G."/>
            <person name="Giulia F.S."/>
            <person name="Sara T."/>
            <person name="Anna F."/>
            <person name="Clotilde B."/>
            <person name="Roberto B."/>
            <person name="Veronica D.S."/>
            <person name="Fabio R."/>
            <person name="Monica P."/>
            <person name="Olivier J."/>
            <person name="Enrico T."/>
            <person name="Nicola S."/>
        </authorList>
    </citation>
    <scope>NUCLEOTIDE SEQUENCE [LARGE SCALE GENOMIC DNA]</scope>
    <source>
        <strain evidence="1 2">DSM 43505</strain>
    </source>
</reference>
<evidence type="ECO:0000313" key="2">
    <source>
        <dbReference type="Proteomes" id="UP000193738"/>
    </source>
</evidence>
<dbReference type="Gene3D" id="6.10.140.2080">
    <property type="match status" value="1"/>
</dbReference>
<dbReference type="Gene3D" id="1.10.10.2390">
    <property type="match status" value="1"/>
</dbReference>
<evidence type="ECO:0000313" key="1">
    <source>
        <dbReference type="EMBL" id="ORV65573.1"/>
    </source>
</evidence>
<dbReference type="Proteomes" id="UP000193738">
    <property type="component" value="Unassembled WGS sequence"/>
</dbReference>
<dbReference type="Pfam" id="PF11829">
    <property type="entry name" value="DUF3349"/>
    <property type="match status" value="1"/>
</dbReference>
<dbReference type="RefSeq" id="WP_036420266.1">
    <property type="nucleotide sequence ID" value="NZ_LQOX01000122.1"/>
</dbReference>
<evidence type="ECO:0008006" key="3">
    <source>
        <dbReference type="Google" id="ProtNLM"/>
    </source>
</evidence>
<protein>
    <recommendedName>
        <fullName evidence="3">Endonuclease</fullName>
    </recommendedName>
</protein>
<sequence>MTKTSRAHPHFLRSVIRWLQVGYPNGVPGPDRVPLLALLRSTPLTEEQVKEVVRDITADGSSATADGVINRDEIAEFISGVTHHDAGPENIQRVAGRLAAAGWPLAGIEVSQVIPEDEDAQPAEEVASQA</sequence>
<proteinExistence type="predicted"/>